<dbReference type="InterPro" id="IPR001096">
    <property type="entry name" value="Peptidase_C13"/>
</dbReference>
<dbReference type="AlphaFoldDB" id="G7KZW6"/>
<dbReference type="Proteomes" id="UP000002051">
    <property type="component" value="Unassembled WGS sequence"/>
</dbReference>
<dbReference type="eggNOG" id="KOG1348">
    <property type="taxonomic scope" value="Eukaryota"/>
</dbReference>
<name>G7KZW6_MEDTR</name>
<dbReference type="InterPro" id="IPR046427">
    <property type="entry name" value="Legumain_prodom_sf"/>
</dbReference>
<proteinExistence type="inferred from homology"/>
<feature type="domain" description="Legumain prodomain" evidence="2">
    <location>
        <begin position="14"/>
        <end position="69"/>
    </location>
</feature>
<organism evidence="3 5">
    <name type="scientific">Medicago truncatula</name>
    <name type="common">Barrel medic</name>
    <name type="synonym">Medicago tribuloides</name>
    <dbReference type="NCBI Taxonomy" id="3880"/>
    <lineage>
        <taxon>Eukaryota</taxon>
        <taxon>Viridiplantae</taxon>
        <taxon>Streptophyta</taxon>
        <taxon>Embryophyta</taxon>
        <taxon>Tracheophyta</taxon>
        <taxon>Spermatophyta</taxon>
        <taxon>Magnoliopsida</taxon>
        <taxon>eudicotyledons</taxon>
        <taxon>Gunneridae</taxon>
        <taxon>Pentapetalae</taxon>
        <taxon>rosids</taxon>
        <taxon>fabids</taxon>
        <taxon>Fabales</taxon>
        <taxon>Fabaceae</taxon>
        <taxon>Papilionoideae</taxon>
        <taxon>50 kb inversion clade</taxon>
        <taxon>NPAAA clade</taxon>
        <taxon>Hologalegina</taxon>
        <taxon>IRL clade</taxon>
        <taxon>Trifolieae</taxon>
        <taxon>Medicago</taxon>
    </lineage>
</organism>
<reference evidence="3 5" key="1">
    <citation type="journal article" date="2011" name="Nature">
        <title>The Medicago genome provides insight into the evolution of rhizobial symbioses.</title>
        <authorList>
            <person name="Young N.D."/>
            <person name="Debelle F."/>
            <person name="Oldroyd G.E."/>
            <person name="Geurts R."/>
            <person name="Cannon S.B."/>
            <person name="Udvardi M.K."/>
            <person name="Benedito V.A."/>
            <person name="Mayer K.F."/>
            <person name="Gouzy J."/>
            <person name="Schoof H."/>
            <person name="Van de Peer Y."/>
            <person name="Proost S."/>
            <person name="Cook D.R."/>
            <person name="Meyers B.C."/>
            <person name="Spannagl M."/>
            <person name="Cheung F."/>
            <person name="De Mita S."/>
            <person name="Krishnakumar V."/>
            <person name="Gundlach H."/>
            <person name="Zhou S."/>
            <person name="Mudge J."/>
            <person name="Bharti A.K."/>
            <person name="Murray J.D."/>
            <person name="Naoumkina M.A."/>
            <person name="Rosen B."/>
            <person name="Silverstein K.A."/>
            <person name="Tang H."/>
            <person name="Rombauts S."/>
            <person name="Zhao P.X."/>
            <person name="Zhou P."/>
            <person name="Barbe V."/>
            <person name="Bardou P."/>
            <person name="Bechner M."/>
            <person name="Bellec A."/>
            <person name="Berger A."/>
            <person name="Berges H."/>
            <person name="Bidwell S."/>
            <person name="Bisseling T."/>
            <person name="Choisne N."/>
            <person name="Couloux A."/>
            <person name="Denny R."/>
            <person name="Deshpande S."/>
            <person name="Dai X."/>
            <person name="Doyle J.J."/>
            <person name="Dudez A.M."/>
            <person name="Farmer A.D."/>
            <person name="Fouteau S."/>
            <person name="Franken C."/>
            <person name="Gibelin C."/>
            <person name="Gish J."/>
            <person name="Goldstein S."/>
            <person name="Gonzalez A.J."/>
            <person name="Green P.J."/>
            <person name="Hallab A."/>
            <person name="Hartog M."/>
            <person name="Hua A."/>
            <person name="Humphray S.J."/>
            <person name="Jeong D.H."/>
            <person name="Jing Y."/>
            <person name="Jocker A."/>
            <person name="Kenton S.M."/>
            <person name="Kim D.J."/>
            <person name="Klee K."/>
            <person name="Lai H."/>
            <person name="Lang C."/>
            <person name="Lin S."/>
            <person name="Macmil S.L."/>
            <person name="Magdelenat G."/>
            <person name="Matthews L."/>
            <person name="McCorrison J."/>
            <person name="Monaghan E.L."/>
            <person name="Mun J.H."/>
            <person name="Najar F.Z."/>
            <person name="Nicholson C."/>
            <person name="Noirot C."/>
            <person name="O'Bleness M."/>
            <person name="Paule C.R."/>
            <person name="Poulain J."/>
            <person name="Prion F."/>
            <person name="Qin B."/>
            <person name="Qu C."/>
            <person name="Retzel E.F."/>
            <person name="Riddle C."/>
            <person name="Sallet E."/>
            <person name="Samain S."/>
            <person name="Samson N."/>
            <person name="Sanders I."/>
            <person name="Saurat O."/>
            <person name="Scarpelli C."/>
            <person name="Schiex T."/>
            <person name="Segurens B."/>
            <person name="Severin A.J."/>
            <person name="Sherrier D.J."/>
            <person name="Shi R."/>
            <person name="Sims S."/>
            <person name="Singer S.R."/>
            <person name="Sinharoy S."/>
            <person name="Sterck L."/>
            <person name="Viollet A."/>
            <person name="Wang B.B."/>
            <person name="Wang K."/>
            <person name="Wang M."/>
            <person name="Wang X."/>
            <person name="Warfsmann J."/>
            <person name="Weissenbach J."/>
            <person name="White D.D."/>
            <person name="White J.D."/>
            <person name="Wiley G.B."/>
            <person name="Wincker P."/>
            <person name="Xing Y."/>
            <person name="Yang L."/>
            <person name="Yao Z."/>
            <person name="Ying F."/>
            <person name="Zhai J."/>
            <person name="Zhou L."/>
            <person name="Zuber A."/>
            <person name="Denarie J."/>
            <person name="Dixon R.A."/>
            <person name="May G.D."/>
            <person name="Schwartz D.C."/>
            <person name="Rogers J."/>
            <person name="Quetier F."/>
            <person name="Town C.D."/>
            <person name="Roe B.A."/>
        </authorList>
    </citation>
    <scope>NUCLEOTIDE SEQUENCE [LARGE SCALE GENOMIC DNA]</scope>
    <source>
        <strain evidence="3">A17</strain>
        <strain evidence="4 5">cv. Jemalong A17</strain>
    </source>
</reference>
<dbReference type="OMA" id="NIYERRC"/>
<dbReference type="Pfam" id="PF20985">
    <property type="entry name" value="Legum_prodom"/>
    <property type="match status" value="1"/>
</dbReference>
<dbReference type="Gene3D" id="1.10.132.130">
    <property type="match status" value="1"/>
</dbReference>
<evidence type="ECO:0000313" key="4">
    <source>
        <dbReference type="EnsemblPlants" id="AES77378"/>
    </source>
</evidence>
<dbReference type="GO" id="GO:0006508">
    <property type="term" value="P:proteolysis"/>
    <property type="evidence" value="ECO:0007669"/>
    <property type="project" value="InterPro"/>
</dbReference>
<evidence type="ECO:0000259" key="2">
    <source>
        <dbReference type="Pfam" id="PF20985"/>
    </source>
</evidence>
<dbReference type="STRING" id="3880.G7KZW6"/>
<accession>G7KZW6</accession>
<sequence>MFIVPINITYFIFKALVDDWDCLKMLVNIYERRCGILSTYGLKYSRAFANMYNVGISKEQMIAATSKVCPEKKHFS</sequence>
<dbReference type="GO" id="GO:0008233">
    <property type="term" value="F:peptidase activity"/>
    <property type="evidence" value="ECO:0007669"/>
    <property type="project" value="InterPro"/>
</dbReference>
<dbReference type="PANTHER" id="PTHR12000">
    <property type="entry name" value="HEMOGLOBINASE FAMILY MEMBER"/>
    <property type="match status" value="1"/>
</dbReference>
<reference evidence="4" key="3">
    <citation type="submission" date="2015-04" db="UniProtKB">
        <authorList>
            <consortium name="EnsemblPlants"/>
        </authorList>
    </citation>
    <scope>IDENTIFICATION</scope>
    <source>
        <strain evidence="4">cv. Jemalong A17</strain>
    </source>
</reference>
<keyword evidence="5" id="KW-1185">Reference proteome</keyword>
<evidence type="ECO:0000313" key="3">
    <source>
        <dbReference type="EMBL" id="AES77378.1"/>
    </source>
</evidence>
<protein>
    <submittedName>
        <fullName evidence="3">Vacuolar processing enzyme, putative</fullName>
    </submittedName>
</protein>
<reference evidence="3 5" key="2">
    <citation type="journal article" date="2014" name="BMC Genomics">
        <title>An improved genome release (version Mt4.0) for the model legume Medicago truncatula.</title>
        <authorList>
            <person name="Tang H."/>
            <person name="Krishnakumar V."/>
            <person name="Bidwell S."/>
            <person name="Rosen B."/>
            <person name="Chan A."/>
            <person name="Zhou S."/>
            <person name="Gentzbittel L."/>
            <person name="Childs K.L."/>
            <person name="Yandell M."/>
            <person name="Gundlach H."/>
            <person name="Mayer K.F."/>
            <person name="Schwartz D.C."/>
            <person name="Town C.D."/>
        </authorList>
    </citation>
    <scope>GENOME REANNOTATION</scope>
    <source>
        <strain evidence="4 5">cv. Jemalong A17</strain>
    </source>
</reference>
<dbReference type="EnsemblPlants" id="AES77378">
    <property type="protein sequence ID" value="AES77378"/>
    <property type="gene ID" value="MTR_7g009910"/>
</dbReference>
<gene>
    <name evidence="3" type="ordered locus">MTR_7g009910</name>
</gene>
<comment type="similarity">
    <text evidence="1">Belongs to the peptidase C13 family.</text>
</comment>
<dbReference type="InterPro" id="IPR048501">
    <property type="entry name" value="Legum_prodom"/>
</dbReference>
<evidence type="ECO:0000313" key="5">
    <source>
        <dbReference type="Proteomes" id="UP000002051"/>
    </source>
</evidence>
<dbReference type="PANTHER" id="PTHR12000:SF52">
    <property type="entry name" value="LEGUMAIN PROTEIN-RELATED"/>
    <property type="match status" value="1"/>
</dbReference>
<dbReference type="HOGENOM" id="CLU_2658260_0_0_1"/>
<evidence type="ECO:0000256" key="1">
    <source>
        <dbReference type="ARBA" id="ARBA00009941"/>
    </source>
</evidence>
<dbReference type="PaxDb" id="3880-AES77378"/>
<dbReference type="EMBL" id="CM001223">
    <property type="protein sequence ID" value="AES77378.1"/>
    <property type="molecule type" value="Genomic_DNA"/>
</dbReference>